<proteinExistence type="predicted"/>
<dbReference type="EMBL" id="BARS01004551">
    <property type="protein sequence ID" value="GAF79965.1"/>
    <property type="molecule type" value="Genomic_DNA"/>
</dbReference>
<reference evidence="1" key="1">
    <citation type="journal article" date="2014" name="Front. Microbiol.">
        <title>High frequency of phylogenetically diverse reductive dehalogenase-homologous genes in deep subseafloor sedimentary metagenomes.</title>
        <authorList>
            <person name="Kawai M."/>
            <person name="Futagami T."/>
            <person name="Toyoda A."/>
            <person name="Takaki Y."/>
            <person name="Nishi S."/>
            <person name="Hori S."/>
            <person name="Arai W."/>
            <person name="Tsubouchi T."/>
            <person name="Morono Y."/>
            <person name="Uchiyama I."/>
            <person name="Ito T."/>
            <person name="Fujiyama A."/>
            <person name="Inagaki F."/>
            <person name="Takami H."/>
        </authorList>
    </citation>
    <scope>NUCLEOTIDE SEQUENCE</scope>
    <source>
        <strain evidence="1">Expedition CK06-06</strain>
    </source>
</reference>
<organism evidence="1">
    <name type="scientific">marine sediment metagenome</name>
    <dbReference type="NCBI Taxonomy" id="412755"/>
    <lineage>
        <taxon>unclassified sequences</taxon>
        <taxon>metagenomes</taxon>
        <taxon>ecological metagenomes</taxon>
    </lineage>
</organism>
<gene>
    <name evidence="1" type="ORF">S01H1_08899</name>
</gene>
<comment type="caution">
    <text evidence="1">The sequence shown here is derived from an EMBL/GenBank/DDBJ whole genome shotgun (WGS) entry which is preliminary data.</text>
</comment>
<protein>
    <submittedName>
        <fullName evidence="1">Uncharacterized protein</fullName>
    </submittedName>
</protein>
<sequence length="98" mass="11834">MYNNIFDTEAMGLYKNAQFDLHDELENKLKWCNRAFVMEEELETVIRRHFPNLAKEKNITNLDIPDIYEINEPALKLKIEEKMKPYIEELRSRQINKC</sequence>
<dbReference type="AlphaFoldDB" id="X0TV28"/>
<evidence type="ECO:0000313" key="1">
    <source>
        <dbReference type="EMBL" id="GAF79965.1"/>
    </source>
</evidence>
<accession>X0TV28</accession>
<name>X0TV28_9ZZZZ</name>